<sequence>MVTLTQLSQVSSINLGFLAGNTSHCHRKTSYLRISRKNGRWFRLFSGTSAQLQDWDCSHDSRKIAPLITPVDEKPKKLFKKEHHLWMKRDSAGSSQKALNLVRIVSRVSNEKEAIYVALDEWAAWETEFPVIAAAKALGILRKRRRWLRVIQVSKWLLSKGQVLTMGTYDTLLLAFDMDGRVDEAETIWNMILHTYTRSISKRLFSRMMSLYDHHHIPDKLLEVFADMEELGVKPDQDSVRRVARAFQQLGEEEKQKQVLQKYGLKLKYIHFNGERVRIKAGENWDE</sequence>
<accession>W1PID2</accession>
<name>W1PID2_AMBTC</name>
<dbReference type="Gene3D" id="1.25.40.10">
    <property type="entry name" value="Tetratricopeptide repeat domain"/>
    <property type="match status" value="1"/>
</dbReference>
<dbReference type="HOGENOM" id="CLU_049554_1_0_1"/>
<dbReference type="InterPro" id="IPR044646">
    <property type="entry name" value="EMB1417-like"/>
</dbReference>
<proteinExistence type="predicted"/>
<dbReference type="Proteomes" id="UP000017836">
    <property type="component" value="Unassembled WGS sequence"/>
</dbReference>
<evidence type="ECO:0000313" key="2">
    <source>
        <dbReference type="Proteomes" id="UP000017836"/>
    </source>
</evidence>
<dbReference type="STRING" id="13333.W1PID2"/>
<dbReference type="eggNOG" id="ENOG502QQWM">
    <property type="taxonomic scope" value="Eukaryota"/>
</dbReference>
<dbReference type="InterPro" id="IPR011990">
    <property type="entry name" value="TPR-like_helical_dom_sf"/>
</dbReference>
<dbReference type="AlphaFoldDB" id="W1PID2"/>
<gene>
    <name evidence="1" type="ORF">AMTR_s00029p00227910</name>
</gene>
<evidence type="ECO:0008006" key="3">
    <source>
        <dbReference type="Google" id="ProtNLM"/>
    </source>
</evidence>
<dbReference type="OMA" id="ILMYDIH"/>
<reference evidence="2" key="1">
    <citation type="journal article" date="2013" name="Science">
        <title>The Amborella genome and the evolution of flowering plants.</title>
        <authorList>
            <consortium name="Amborella Genome Project"/>
        </authorList>
    </citation>
    <scope>NUCLEOTIDE SEQUENCE [LARGE SCALE GENOMIC DNA]</scope>
</reference>
<dbReference type="OrthoDB" id="2014168at2759"/>
<dbReference type="Gramene" id="ERN09727">
    <property type="protein sequence ID" value="ERN09727"/>
    <property type="gene ID" value="AMTR_s00029p00227910"/>
</dbReference>
<dbReference type="PANTHER" id="PTHR46782">
    <property type="entry name" value="OS01G0757700 PROTEIN"/>
    <property type="match status" value="1"/>
</dbReference>
<dbReference type="PANTHER" id="PTHR46782:SF2">
    <property type="entry name" value="OS07G0545900 PROTEIN"/>
    <property type="match status" value="1"/>
</dbReference>
<evidence type="ECO:0000313" key="1">
    <source>
        <dbReference type="EMBL" id="ERN09727.1"/>
    </source>
</evidence>
<protein>
    <recommendedName>
        <fullName evidence="3">Pentacotripeptide-repeat region of PRORP domain-containing protein</fullName>
    </recommendedName>
</protein>
<organism evidence="1 2">
    <name type="scientific">Amborella trichopoda</name>
    <dbReference type="NCBI Taxonomy" id="13333"/>
    <lineage>
        <taxon>Eukaryota</taxon>
        <taxon>Viridiplantae</taxon>
        <taxon>Streptophyta</taxon>
        <taxon>Embryophyta</taxon>
        <taxon>Tracheophyta</taxon>
        <taxon>Spermatophyta</taxon>
        <taxon>Magnoliopsida</taxon>
        <taxon>Amborellales</taxon>
        <taxon>Amborellaceae</taxon>
        <taxon>Amborella</taxon>
    </lineage>
</organism>
<keyword evidence="2" id="KW-1185">Reference proteome</keyword>
<dbReference type="EMBL" id="KI392980">
    <property type="protein sequence ID" value="ERN09727.1"/>
    <property type="molecule type" value="Genomic_DNA"/>
</dbReference>